<evidence type="ECO:0000313" key="1">
    <source>
        <dbReference type="EMBL" id="WQD81260.1"/>
    </source>
</evidence>
<sequence>MARAPKIEGEKTEKSRPVAFRLKLSDYEAYRAKFTASGLSQSEFFRQYVLTNTTQVIAKPRMTESDMEILRIFRKFSNNVNQIAHRLNADHLEGKVSQDTYIANLEELHEMNRQLKAALRYVIDYAD</sequence>
<reference evidence="1 2" key="1">
    <citation type="submission" date="2023-12" db="EMBL/GenBank/DDBJ databases">
        <title>Genome sequencing and assembly of bacterial species from a model synthetic community.</title>
        <authorList>
            <person name="Hogle S.L."/>
        </authorList>
    </citation>
    <scope>NUCLEOTIDE SEQUENCE [LARGE SCALE GENOMIC DNA]</scope>
    <source>
        <strain evidence="1 2">HAMBI 2494</strain>
        <plasmid evidence="1 2">unnamed</plasmid>
    </source>
</reference>
<protein>
    <submittedName>
        <fullName evidence="1">Plasmid mobilization relaxosome protein MobC</fullName>
    </submittedName>
</protein>
<geneLocation type="plasmid" evidence="1 2">
    <name>unnamed</name>
</geneLocation>
<dbReference type="Pfam" id="PF21983">
    <property type="entry name" value="NikA-like"/>
    <property type="match status" value="1"/>
</dbReference>
<gene>
    <name evidence="1" type="primary">mobC</name>
    <name evidence="1" type="ORF">U0042_29925</name>
</gene>
<keyword evidence="1" id="KW-0614">Plasmid</keyword>
<dbReference type="InterPro" id="IPR053842">
    <property type="entry name" value="NikA-like"/>
</dbReference>
<name>A0ABZ0WV40_9BURK</name>
<dbReference type="RefSeq" id="WP_114815197.1">
    <property type="nucleotide sequence ID" value="NZ_CP139966.1"/>
</dbReference>
<accession>A0ABZ0WV40</accession>
<keyword evidence="2" id="KW-1185">Reference proteome</keyword>
<dbReference type="EMBL" id="CP139966">
    <property type="protein sequence ID" value="WQD81260.1"/>
    <property type="molecule type" value="Genomic_DNA"/>
</dbReference>
<evidence type="ECO:0000313" key="2">
    <source>
        <dbReference type="Proteomes" id="UP001325479"/>
    </source>
</evidence>
<dbReference type="Proteomes" id="UP001325479">
    <property type="component" value="Plasmid unnamed"/>
</dbReference>
<organism evidence="1 2">
    <name type="scientific">Paraburkholderia kururiensis</name>
    <dbReference type="NCBI Taxonomy" id="984307"/>
    <lineage>
        <taxon>Bacteria</taxon>
        <taxon>Pseudomonadati</taxon>
        <taxon>Pseudomonadota</taxon>
        <taxon>Betaproteobacteria</taxon>
        <taxon>Burkholderiales</taxon>
        <taxon>Burkholderiaceae</taxon>
        <taxon>Paraburkholderia</taxon>
    </lineage>
</organism>
<proteinExistence type="predicted"/>